<dbReference type="NCBIfam" id="TIGR01906">
    <property type="entry name" value="integ_TIGR01906"/>
    <property type="match status" value="1"/>
</dbReference>
<name>A0A0R1IYU1_9LACO</name>
<comment type="caution">
    <text evidence="2">The sequence shown here is derived from an EMBL/GenBank/DDBJ whole genome shotgun (WGS) entry which is preliminary data.</text>
</comment>
<feature type="transmembrane region" description="Helical" evidence="1">
    <location>
        <begin position="12"/>
        <end position="38"/>
    </location>
</feature>
<gene>
    <name evidence="2" type="ORF">FC72_GL000761</name>
</gene>
<dbReference type="InterPro" id="IPR010178">
    <property type="entry name" value="Lit"/>
</dbReference>
<feature type="transmembrane region" description="Helical" evidence="1">
    <location>
        <begin position="94"/>
        <end position="111"/>
    </location>
</feature>
<feature type="transmembrane region" description="Helical" evidence="1">
    <location>
        <begin position="123"/>
        <end position="148"/>
    </location>
</feature>
<dbReference type="STRING" id="1423811.FC72_GL000761"/>
<reference evidence="2 3" key="1">
    <citation type="journal article" date="2015" name="Genome Announc.">
        <title>Expanding the biotechnology potential of lactobacilli through comparative genomics of 213 strains and associated genera.</title>
        <authorList>
            <person name="Sun Z."/>
            <person name="Harris H.M."/>
            <person name="McCann A."/>
            <person name="Guo C."/>
            <person name="Argimon S."/>
            <person name="Zhang W."/>
            <person name="Yang X."/>
            <person name="Jeffery I.B."/>
            <person name="Cooney J.C."/>
            <person name="Kagawa T.F."/>
            <person name="Liu W."/>
            <person name="Song Y."/>
            <person name="Salvetti E."/>
            <person name="Wrobel A."/>
            <person name="Rasinkangas P."/>
            <person name="Parkhill J."/>
            <person name="Rea M.C."/>
            <person name="O'Sullivan O."/>
            <person name="Ritari J."/>
            <person name="Douillard F.P."/>
            <person name="Paul Ross R."/>
            <person name="Yang R."/>
            <person name="Briner A.E."/>
            <person name="Felis G.E."/>
            <person name="de Vos W.M."/>
            <person name="Barrangou R."/>
            <person name="Klaenhammer T.R."/>
            <person name="Caufield P.W."/>
            <person name="Cui Y."/>
            <person name="Zhang H."/>
            <person name="O'Toole P.W."/>
        </authorList>
    </citation>
    <scope>NUCLEOTIDE SEQUENCE [LARGE SCALE GENOMIC DNA]</scope>
    <source>
        <strain evidence="2 3">DSM 20183</strain>
    </source>
</reference>
<keyword evidence="1" id="KW-0812">Transmembrane</keyword>
<keyword evidence="1" id="KW-1133">Transmembrane helix</keyword>
<evidence type="ECO:0000256" key="1">
    <source>
        <dbReference type="SAM" id="Phobius"/>
    </source>
</evidence>
<dbReference type="EMBL" id="AZDG01000017">
    <property type="protein sequence ID" value="KRK64092.1"/>
    <property type="molecule type" value="Genomic_DNA"/>
</dbReference>
<dbReference type="Pfam" id="PF07314">
    <property type="entry name" value="Lit"/>
    <property type="match status" value="1"/>
</dbReference>
<evidence type="ECO:0000313" key="2">
    <source>
        <dbReference type="EMBL" id="KRK64092.1"/>
    </source>
</evidence>
<dbReference type="PATRIC" id="fig|1423811.3.peg.771"/>
<dbReference type="AlphaFoldDB" id="A0A0R1IYU1"/>
<dbReference type="OrthoDB" id="9813051at2"/>
<accession>A0A0R1IYU1</accession>
<sequence>MSNSQKDTIYTIVLAFFILTFTITVTIFASYPLFLFAIKHYYLEQAVNLSFGKIFHNYNQMMNYLINPFSGQFHLSDFQSSVAGRAHFADVKKLFMLNFGVFVLSGVYIGFRHKKRSRYNQVFKYIAILGIVLAILMAINFDSFFVVFHEVLFRNSDWLFDPAKDPVINILPEEFFTQCFVVFFILFEGLNIWKYKSRK</sequence>
<evidence type="ECO:0000313" key="3">
    <source>
        <dbReference type="Proteomes" id="UP000050929"/>
    </source>
</evidence>
<keyword evidence="1" id="KW-0472">Membrane</keyword>
<protein>
    <submittedName>
        <fullName evidence="2">Integral membrane protein, Rhodopsin-like GPCR superfamily</fullName>
    </submittedName>
</protein>
<dbReference type="RefSeq" id="WP_057766567.1">
    <property type="nucleotide sequence ID" value="NZ_AZDG01000017.1"/>
</dbReference>
<proteinExistence type="predicted"/>
<organism evidence="2 3">
    <name type="scientific">Companilactobacillus tucceti DSM 20183</name>
    <dbReference type="NCBI Taxonomy" id="1423811"/>
    <lineage>
        <taxon>Bacteria</taxon>
        <taxon>Bacillati</taxon>
        <taxon>Bacillota</taxon>
        <taxon>Bacilli</taxon>
        <taxon>Lactobacillales</taxon>
        <taxon>Lactobacillaceae</taxon>
        <taxon>Companilactobacillus</taxon>
    </lineage>
</organism>
<keyword evidence="3" id="KW-1185">Reference proteome</keyword>
<dbReference type="Proteomes" id="UP000050929">
    <property type="component" value="Unassembled WGS sequence"/>
</dbReference>
<feature type="transmembrane region" description="Helical" evidence="1">
    <location>
        <begin position="175"/>
        <end position="193"/>
    </location>
</feature>